<dbReference type="Proteomes" id="UP000061432">
    <property type="component" value="Plasmid pMaq22A_2p"/>
</dbReference>
<organism evidence="1 2">
    <name type="scientific">Methylobacterium aquaticum</name>
    <dbReference type="NCBI Taxonomy" id="270351"/>
    <lineage>
        <taxon>Bacteria</taxon>
        <taxon>Pseudomonadati</taxon>
        <taxon>Pseudomonadota</taxon>
        <taxon>Alphaproteobacteria</taxon>
        <taxon>Hyphomicrobiales</taxon>
        <taxon>Methylobacteriaceae</taxon>
        <taxon>Methylobacterium</taxon>
    </lineage>
</organism>
<reference evidence="1 2" key="1">
    <citation type="journal article" date="2015" name="Genome Announc.">
        <title>Complete Genome Sequence of Methylobacterium aquaticum Strain 22A, Isolated from Racomitrium japonicum Moss.</title>
        <authorList>
            <person name="Tani A."/>
            <person name="Ogura Y."/>
            <person name="Hayashi T."/>
            <person name="Kimbara K."/>
        </authorList>
    </citation>
    <scope>NUCLEOTIDE SEQUENCE [LARGE SCALE GENOMIC DNA]</scope>
    <source>
        <strain evidence="1 2">MA-22A</strain>
        <plasmid evidence="2">Plasmid pMaq22A_2p DNA</plasmid>
    </source>
</reference>
<dbReference type="KEGG" id="maqu:Maq22A_2p41615"/>
<reference evidence="2" key="2">
    <citation type="submission" date="2015-01" db="EMBL/GenBank/DDBJ databases">
        <title>Complete genome sequence of Methylobacterium aquaticum strain 22A.</title>
        <authorList>
            <person name="Tani A."/>
            <person name="Ogura Y."/>
            <person name="Hayashi T."/>
        </authorList>
    </citation>
    <scope>NUCLEOTIDE SEQUENCE [LARGE SCALE GENOMIC DNA]</scope>
    <source>
        <strain evidence="2">MA-22A</strain>
        <plasmid evidence="2">Plasmid pMaq22A_2p DNA</plasmid>
    </source>
</reference>
<accession>A0A0C6FWW4</accession>
<dbReference type="EMBL" id="AP014706">
    <property type="protein sequence ID" value="BAQ50089.1"/>
    <property type="molecule type" value="Genomic_DNA"/>
</dbReference>
<protein>
    <submittedName>
        <fullName evidence="1">Uncharacterized protein</fullName>
    </submittedName>
</protein>
<sequence>MQVFDRSCGRGAQQRLELGEGLLDRVELRAVGRQVHHPSASRRDGLAHARHLVGLKVVEDHHVARPERWDQAAGDVVQDAPAVGSFIEDGCRRQAARTQFRRDGGSLVVPARHWQATAPAAWSLAVTKRDRLLVLMATPCSAKASRKPDSTMLPRSSHRLRIRGAWASMTCEH</sequence>
<evidence type="ECO:0000313" key="1">
    <source>
        <dbReference type="EMBL" id="BAQ50089.1"/>
    </source>
</evidence>
<gene>
    <name evidence="1" type="ORF">Maq22A_2p41615</name>
</gene>
<proteinExistence type="predicted"/>
<geneLocation type="plasmid" evidence="2">
    <name>pMaq22A_2p DNA</name>
</geneLocation>
<dbReference type="PATRIC" id="fig|270351.10.peg.7237"/>
<keyword evidence="1" id="KW-0614">Plasmid</keyword>
<name>A0A0C6FWW4_9HYPH</name>
<evidence type="ECO:0000313" key="2">
    <source>
        <dbReference type="Proteomes" id="UP000061432"/>
    </source>
</evidence>
<dbReference type="AlphaFoldDB" id="A0A0C6FWW4"/>